<evidence type="ECO:0000313" key="4">
    <source>
        <dbReference type="Proteomes" id="UP000249464"/>
    </source>
</evidence>
<evidence type="ECO:0000256" key="1">
    <source>
        <dbReference type="ARBA" id="ARBA00006484"/>
    </source>
</evidence>
<dbReference type="AlphaFoldDB" id="A0A2X0LU81"/>
<dbReference type="PANTHER" id="PTHR43544">
    <property type="entry name" value="SHORT-CHAIN DEHYDROGENASE/REDUCTASE"/>
    <property type="match status" value="1"/>
</dbReference>
<keyword evidence="4" id="KW-1185">Reference proteome</keyword>
<dbReference type="Proteomes" id="UP000249464">
    <property type="component" value="Unassembled WGS sequence"/>
</dbReference>
<dbReference type="InterPro" id="IPR013968">
    <property type="entry name" value="PKS_KR"/>
</dbReference>
<reference evidence="3 4" key="1">
    <citation type="submission" date="2016-11" db="EMBL/GenBank/DDBJ databases">
        <authorList>
            <person name="Jaros S."/>
            <person name="Januszkiewicz K."/>
            <person name="Wedrychowicz H."/>
        </authorList>
    </citation>
    <scope>NUCLEOTIDE SEQUENCE [LARGE SCALE GENOMIC DNA]</scope>
</reference>
<dbReference type="GO" id="GO:0016491">
    <property type="term" value="F:oxidoreductase activity"/>
    <property type="evidence" value="ECO:0007669"/>
    <property type="project" value="TreeGrafter"/>
</dbReference>
<dbReference type="EMBL" id="FQNC01000016">
    <property type="protein sequence ID" value="SGY19051.1"/>
    <property type="molecule type" value="Genomic_DNA"/>
</dbReference>
<dbReference type="Pfam" id="PF08659">
    <property type="entry name" value="KR"/>
    <property type="match status" value="1"/>
</dbReference>
<dbReference type="CDD" id="cd05325">
    <property type="entry name" value="carb_red_sniffer_like_SDR_c"/>
    <property type="match status" value="1"/>
</dbReference>
<dbReference type="InterPro" id="IPR036291">
    <property type="entry name" value="NAD(P)-bd_dom_sf"/>
</dbReference>
<accession>A0A2X0LU81</accession>
<organism evidence="3 4">
    <name type="scientific">Microbotryum silenes-dioicae</name>
    <dbReference type="NCBI Taxonomy" id="796604"/>
    <lineage>
        <taxon>Eukaryota</taxon>
        <taxon>Fungi</taxon>
        <taxon>Dikarya</taxon>
        <taxon>Basidiomycota</taxon>
        <taxon>Pucciniomycotina</taxon>
        <taxon>Microbotryomycetes</taxon>
        <taxon>Microbotryales</taxon>
        <taxon>Microbotryaceae</taxon>
        <taxon>Microbotryum</taxon>
    </lineage>
</organism>
<evidence type="ECO:0000313" key="3">
    <source>
        <dbReference type="EMBL" id="SGY19051.1"/>
    </source>
</evidence>
<feature type="domain" description="Ketoreductase (KR)" evidence="2">
    <location>
        <begin position="4"/>
        <end position="115"/>
    </location>
</feature>
<dbReference type="SUPFAM" id="SSF51735">
    <property type="entry name" value="NAD(P)-binding Rossmann-fold domains"/>
    <property type="match status" value="1"/>
</dbReference>
<evidence type="ECO:0000259" key="2">
    <source>
        <dbReference type="Pfam" id="PF08659"/>
    </source>
</evidence>
<comment type="similarity">
    <text evidence="1">Belongs to the short-chain dehydrogenases/reductases (SDR) family.</text>
</comment>
<dbReference type="Gene3D" id="3.40.50.720">
    <property type="entry name" value="NAD(P)-binding Rossmann-like Domain"/>
    <property type="match status" value="1"/>
</dbReference>
<gene>
    <name evidence="3" type="primary">BQ5605_C014g07548</name>
    <name evidence="3" type="ORF">BQ5605_C014G07548</name>
</gene>
<dbReference type="PANTHER" id="PTHR43544:SF12">
    <property type="entry name" value="NAD(P)-BINDING ROSSMANN-FOLD SUPERFAMILY PROTEIN"/>
    <property type="match status" value="1"/>
</dbReference>
<dbReference type="GO" id="GO:0005737">
    <property type="term" value="C:cytoplasm"/>
    <property type="evidence" value="ECO:0007669"/>
    <property type="project" value="TreeGrafter"/>
</dbReference>
<protein>
    <submittedName>
        <fullName evidence="3">BQ5605_C014g07548 protein</fullName>
    </submittedName>
</protein>
<proteinExistence type="inferred from homology"/>
<dbReference type="STRING" id="796604.A0A2X0LU81"/>
<sequence>MSIALIQGSSGSLGTHFVQHLLRTTSLQVIATSRNPSSTRSHILSSAGLQANKVEDRLTVLEMDVTKEDTIEKAAKDVEGKFGKGSLRLLLNVSGVLHADKSITQVKQDELLHHYQVRHSSVLTRAFPLRIPAQINTFGHLLTYKHFMPLLPKKSDVKKALESNEEDPAKGAVPKGLSVLASLTARVGSIGDNAKGGWVGYRSSKAAANQVVMTLHRELQLRATPSIAISLHPGTVVGTNLSKEFTNEEDAGKKDGVFTAEDSTRRLLDVIKGLKEGDGGRFLDWKGEDIVW</sequence>
<name>A0A2X0LU81_9BASI</name>
<dbReference type="InterPro" id="IPR051468">
    <property type="entry name" value="Fungal_SecMetab_SDRs"/>
</dbReference>